<keyword evidence="2" id="KW-1185">Reference proteome</keyword>
<proteinExistence type="predicted"/>
<dbReference type="EMBL" id="ML119757">
    <property type="protein sequence ID" value="RPA75762.1"/>
    <property type="molecule type" value="Genomic_DNA"/>
</dbReference>
<organism evidence="1 2">
    <name type="scientific">Ascobolus immersus RN42</name>
    <dbReference type="NCBI Taxonomy" id="1160509"/>
    <lineage>
        <taxon>Eukaryota</taxon>
        <taxon>Fungi</taxon>
        <taxon>Dikarya</taxon>
        <taxon>Ascomycota</taxon>
        <taxon>Pezizomycotina</taxon>
        <taxon>Pezizomycetes</taxon>
        <taxon>Pezizales</taxon>
        <taxon>Ascobolaceae</taxon>
        <taxon>Ascobolus</taxon>
    </lineage>
</organism>
<name>A0A3N4HPL0_ASCIM</name>
<dbReference type="Proteomes" id="UP000275078">
    <property type="component" value="Unassembled WGS sequence"/>
</dbReference>
<accession>A0A3N4HPL0</accession>
<evidence type="ECO:0000313" key="1">
    <source>
        <dbReference type="EMBL" id="RPA75762.1"/>
    </source>
</evidence>
<gene>
    <name evidence="1" type="ORF">BJ508DRAFT_417943</name>
</gene>
<protein>
    <submittedName>
        <fullName evidence="1">Uncharacterized protein</fullName>
    </submittedName>
</protein>
<dbReference type="AlphaFoldDB" id="A0A3N4HPL0"/>
<evidence type="ECO:0000313" key="2">
    <source>
        <dbReference type="Proteomes" id="UP000275078"/>
    </source>
</evidence>
<sequence>MASFVNLPPEIHLLIFKNIYTPENPHALRHILNIVRALIPTHQTLSTHLRRTSSIYAVEIAWDIKKEVGRAMLHEQLEDETTKEAKPPAVYIEKWERVLQREAQQVDGINHYRYCRPPRPLAGGDSLWFWRVFLDVWYDDGEFPIAGKCKLRLGRPVDPRGLIDGTVEEPERIEAALAKCAVDTVLSPLVGFMMARRLRVKYGELDAVSAETMSMEYDEFLPDRVGSTWFLRIKDEALGWVQAPEKQGLVRELLNA</sequence>
<reference evidence="1 2" key="1">
    <citation type="journal article" date="2018" name="Nat. Ecol. Evol.">
        <title>Pezizomycetes genomes reveal the molecular basis of ectomycorrhizal truffle lifestyle.</title>
        <authorList>
            <person name="Murat C."/>
            <person name="Payen T."/>
            <person name="Noel B."/>
            <person name="Kuo A."/>
            <person name="Morin E."/>
            <person name="Chen J."/>
            <person name="Kohler A."/>
            <person name="Krizsan K."/>
            <person name="Balestrini R."/>
            <person name="Da Silva C."/>
            <person name="Montanini B."/>
            <person name="Hainaut M."/>
            <person name="Levati E."/>
            <person name="Barry K.W."/>
            <person name="Belfiori B."/>
            <person name="Cichocki N."/>
            <person name="Clum A."/>
            <person name="Dockter R.B."/>
            <person name="Fauchery L."/>
            <person name="Guy J."/>
            <person name="Iotti M."/>
            <person name="Le Tacon F."/>
            <person name="Lindquist E.A."/>
            <person name="Lipzen A."/>
            <person name="Malagnac F."/>
            <person name="Mello A."/>
            <person name="Molinier V."/>
            <person name="Miyauchi S."/>
            <person name="Poulain J."/>
            <person name="Riccioni C."/>
            <person name="Rubini A."/>
            <person name="Sitrit Y."/>
            <person name="Splivallo R."/>
            <person name="Traeger S."/>
            <person name="Wang M."/>
            <person name="Zifcakova L."/>
            <person name="Wipf D."/>
            <person name="Zambonelli A."/>
            <person name="Paolocci F."/>
            <person name="Nowrousian M."/>
            <person name="Ottonello S."/>
            <person name="Baldrian P."/>
            <person name="Spatafora J.W."/>
            <person name="Henrissat B."/>
            <person name="Nagy L.G."/>
            <person name="Aury J.M."/>
            <person name="Wincker P."/>
            <person name="Grigoriev I.V."/>
            <person name="Bonfante P."/>
            <person name="Martin F.M."/>
        </authorList>
    </citation>
    <scope>NUCLEOTIDE SEQUENCE [LARGE SCALE GENOMIC DNA]</scope>
    <source>
        <strain evidence="1 2">RN42</strain>
    </source>
</reference>